<evidence type="ECO:0000313" key="2">
    <source>
        <dbReference type="Proteomes" id="UP000053480"/>
    </source>
</evidence>
<accession>A0ACC6TN33</accession>
<comment type="caution">
    <text evidence="1">The sequence shown here is derived from an EMBL/GenBank/DDBJ whole genome shotgun (WGS) entry which is preliminary data.</text>
</comment>
<proteinExistence type="predicted"/>
<name>A0ACC6TN33_9CREN</name>
<dbReference type="EMBL" id="JZWS03000002">
    <property type="protein sequence ID" value="MEW9491133.1"/>
    <property type="molecule type" value="Genomic_DNA"/>
</dbReference>
<reference evidence="1" key="1">
    <citation type="submission" date="2024-07" db="EMBL/GenBank/DDBJ databases">
        <title>Metagenome and Metagenome-Assembled Genomes of Archaea from a hot spring from the geothermal field of Los Azufres, Mexico.</title>
        <authorList>
            <person name="Marin-Paredes R."/>
            <person name="Martinez-Romero E."/>
            <person name="Servin-Garciduenas L.E."/>
        </authorList>
    </citation>
    <scope>NUCLEOTIDE SEQUENCE</scope>
    <source>
        <strain evidence="1">AZ1-454</strain>
    </source>
</reference>
<dbReference type="Proteomes" id="UP000053480">
    <property type="component" value="Unassembled WGS sequence"/>
</dbReference>
<sequence length="321" mass="36293">MPIGELLTFDEGDFEGAIDYSSSLRAVKLGAENKEAGFNFFAENEPHKSYIVIGTETSSKLVKWRLWINNFSLTREFKPNYLVEYDGKVYAIHVFDVTHLMKQGKNEFAVTSISLEPLVVNFVSSVLMYHVPHFHTKFSAMAGTLILRPSESISFKNVERGYILLKNPNRSSLKVYGDSSLIAEVSNSKDAEEIETNENRVISLVHESNPSQPKCPAFVYLYYTTKTESPIIDLQVDGKVSNQRLFLSIENESEIQLDKVLVNVMVNGITVHFRSFGEVKSKSRIDYEVLLPKKGNVNVRVVGVKAGLRKMIDKEIEWNGP</sequence>
<protein>
    <submittedName>
        <fullName evidence="1">Uncharacterized protein</fullName>
    </submittedName>
</protein>
<evidence type="ECO:0000313" key="1">
    <source>
        <dbReference type="EMBL" id="MEW9491133.1"/>
    </source>
</evidence>
<organism evidence="1 2">
    <name type="scientific">Candidatus Aramenus sulfurataquae</name>
    <dbReference type="NCBI Taxonomy" id="1326980"/>
    <lineage>
        <taxon>Archaea</taxon>
        <taxon>Thermoproteota</taxon>
        <taxon>Thermoprotei</taxon>
        <taxon>Sulfolobales</taxon>
        <taxon>Sulfolobaceae</taxon>
        <taxon>Candidatus Aramenus</taxon>
    </lineage>
</organism>
<gene>
    <name evidence="1" type="ORF">TQ35_0002880</name>
</gene>